<dbReference type="Pfam" id="PF02163">
    <property type="entry name" value="Peptidase_M50"/>
    <property type="match status" value="1"/>
</dbReference>
<keyword evidence="5 11" id="KW-0812">Transmembrane</keyword>
<evidence type="ECO:0000256" key="8">
    <source>
        <dbReference type="ARBA" id="ARBA00022989"/>
    </source>
</evidence>
<organism evidence="13 14">
    <name type="scientific">Bartonella callosciuri</name>
    <dbReference type="NCBI Taxonomy" id="686223"/>
    <lineage>
        <taxon>Bacteria</taxon>
        <taxon>Pseudomonadati</taxon>
        <taxon>Pseudomonadota</taxon>
        <taxon>Alphaproteobacteria</taxon>
        <taxon>Hyphomicrobiales</taxon>
        <taxon>Bartonellaceae</taxon>
        <taxon>Bartonella</taxon>
    </lineage>
</organism>
<evidence type="ECO:0000256" key="1">
    <source>
        <dbReference type="ARBA" id="ARBA00001947"/>
    </source>
</evidence>
<dbReference type="SUPFAM" id="SSF50156">
    <property type="entry name" value="PDZ domain-like"/>
    <property type="match status" value="1"/>
</dbReference>
<keyword evidence="7" id="KW-0862">Zinc</keyword>
<keyword evidence="6 13" id="KW-0378">Hydrolase</keyword>
<keyword evidence="9" id="KW-0482">Metalloprotease</keyword>
<proteinExistence type="inferred from homology"/>
<sequence length="379" mass="42573">MNHIIVVGDLLLRSLSVLFVVMIIIFVHEAGHYLIGRWCGIKAAVFSLGFGPQVVSYIDKHGTQWRLALIPLGGYVKFIGDEEDTVVPSSQSFPIVEGSFANAHTWKKAVTVFAGPLFNVLFTIVILTFFFFIYGRIAIEPIVGSLVKDSPAVQAGLGLGDRFVEMDGRRVESFEDLMNYVTFHGGDPIEFKMERMGRVFTTVITPKVIERDDGFGNRVLSGVIGVGVPVDRDNPMRLDPAYVKHIRYGFVRAVREASERATFIATQTIFFMSRLIRGKEDHCRLSGPSKTIKIAWQISETGFISLLNFTAFLSICVGLINLFPIPPLDGGHLLFHVVEVITRRPISAKIRGIIFRLGFFVVLLFIFFAFSNDYFCWFR</sequence>
<dbReference type="EMBL" id="JACHIM010000005">
    <property type="protein sequence ID" value="MBB5074034.1"/>
    <property type="molecule type" value="Genomic_DNA"/>
</dbReference>
<evidence type="ECO:0000256" key="6">
    <source>
        <dbReference type="ARBA" id="ARBA00022801"/>
    </source>
</evidence>
<evidence type="ECO:0000256" key="2">
    <source>
        <dbReference type="ARBA" id="ARBA00004141"/>
    </source>
</evidence>
<evidence type="ECO:0000256" key="11">
    <source>
        <dbReference type="SAM" id="Phobius"/>
    </source>
</evidence>
<evidence type="ECO:0000313" key="14">
    <source>
        <dbReference type="Proteomes" id="UP000561417"/>
    </source>
</evidence>
<evidence type="ECO:0000256" key="3">
    <source>
        <dbReference type="ARBA" id="ARBA00007931"/>
    </source>
</evidence>
<evidence type="ECO:0000256" key="10">
    <source>
        <dbReference type="ARBA" id="ARBA00023136"/>
    </source>
</evidence>
<keyword evidence="4 13" id="KW-0645">Protease</keyword>
<dbReference type="InterPro" id="IPR036034">
    <property type="entry name" value="PDZ_sf"/>
</dbReference>
<dbReference type="AlphaFoldDB" id="A0A840NR76"/>
<keyword evidence="14" id="KW-1185">Reference proteome</keyword>
<keyword evidence="8 11" id="KW-1133">Transmembrane helix</keyword>
<evidence type="ECO:0000313" key="13">
    <source>
        <dbReference type="EMBL" id="MBB5074034.1"/>
    </source>
</evidence>
<dbReference type="GO" id="GO:0004222">
    <property type="term" value="F:metalloendopeptidase activity"/>
    <property type="evidence" value="ECO:0007669"/>
    <property type="project" value="InterPro"/>
</dbReference>
<protein>
    <submittedName>
        <fullName evidence="13">Regulator of sigma E protease</fullName>
        <ecNumber evidence="13">3.4.24.-</ecNumber>
    </submittedName>
</protein>
<feature type="transmembrane region" description="Helical" evidence="11">
    <location>
        <begin position="109"/>
        <end position="134"/>
    </location>
</feature>
<dbReference type="EC" id="3.4.24.-" evidence="13"/>
<dbReference type="GO" id="GO:0016020">
    <property type="term" value="C:membrane"/>
    <property type="evidence" value="ECO:0007669"/>
    <property type="project" value="UniProtKB-SubCell"/>
</dbReference>
<dbReference type="GO" id="GO:0006508">
    <property type="term" value="P:proteolysis"/>
    <property type="evidence" value="ECO:0007669"/>
    <property type="project" value="UniProtKB-KW"/>
</dbReference>
<reference evidence="13 14" key="1">
    <citation type="submission" date="2020-08" db="EMBL/GenBank/DDBJ databases">
        <title>Genomic Encyclopedia of Type Strains, Phase IV (KMG-IV): sequencing the most valuable type-strain genomes for metagenomic binning, comparative biology and taxonomic classification.</title>
        <authorList>
            <person name="Goeker M."/>
        </authorList>
    </citation>
    <scope>NUCLEOTIDE SEQUENCE [LARGE SCALE GENOMIC DNA]</scope>
    <source>
        <strain evidence="13 14">DSM 28538</strain>
    </source>
</reference>
<gene>
    <name evidence="13" type="ORF">HNQ69_001168</name>
</gene>
<feature type="domain" description="Peptidase M50" evidence="12">
    <location>
        <begin position="18"/>
        <end position="364"/>
    </location>
</feature>
<name>A0A840NR76_9HYPH</name>
<comment type="caution">
    <text evidence="13">The sequence shown here is derived from an EMBL/GenBank/DDBJ whole genome shotgun (WGS) entry which is preliminary data.</text>
</comment>
<dbReference type="InterPro" id="IPR004387">
    <property type="entry name" value="Pept_M50_Zn"/>
</dbReference>
<evidence type="ECO:0000256" key="5">
    <source>
        <dbReference type="ARBA" id="ARBA00022692"/>
    </source>
</evidence>
<keyword evidence="10 11" id="KW-0472">Membrane</keyword>
<feature type="transmembrane region" description="Helical" evidence="11">
    <location>
        <begin position="6"/>
        <end position="27"/>
    </location>
</feature>
<dbReference type="Gene3D" id="2.30.42.10">
    <property type="match status" value="1"/>
</dbReference>
<evidence type="ECO:0000256" key="4">
    <source>
        <dbReference type="ARBA" id="ARBA00022670"/>
    </source>
</evidence>
<dbReference type="Proteomes" id="UP000561417">
    <property type="component" value="Unassembled WGS sequence"/>
</dbReference>
<evidence type="ECO:0000259" key="12">
    <source>
        <dbReference type="Pfam" id="PF02163"/>
    </source>
</evidence>
<evidence type="ECO:0000256" key="7">
    <source>
        <dbReference type="ARBA" id="ARBA00022833"/>
    </source>
</evidence>
<dbReference type="PANTHER" id="PTHR42837">
    <property type="entry name" value="REGULATOR OF SIGMA-E PROTEASE RSEP"/>
    <property type="match status" value="1"/>
</dbReference>
<feature type="transmembrane region" description="Helical" evidence="11">
    <location>
        <begin position="303"/>
        <end position="323"/>
    </location>
</feature>
<comment type="cofactor">
    <cofactor evidence="1">
        <name>Zn(2+)</name>
        <dbReference type="ChEBI" id="CHEBI:29105"/>
    </cofactor>
</comment>
<evidence type="ECO:0000256" key="9">
    <source>
        <dbReference type="ARBA" id="ARBA00023049"/>
    </source>
</evidence>
<dbReference type="CDD" id="cd06163">
    <property type="entry name" value="S2P-M50_PDZ_RseP-like"/>
    <property type="match status" value="1"/>
</dbReference>
<dbReference type="CDD" id="cd23081">
    <property type="entry name" value="cpPDZ_EcRseP-like"/>
    <property type="match status" value="1"/>
</dbReference>
<accession>A0A840NR76</accession>
<dbReference type="PANTHER" id="PTHR42837:SF2">
    <property type="entry name" value="MEMBRANE METALLOPROTEASE ARASP2, CHLOROPLASTIC-RELATED"/>
    <property type="match status" value="1"/>
</dbReference>
<feature type="transmembrane region" description="Helical" evidence="11">
    <location>
        <begin position="353"/>
        <end position="370"/>
    </location>
</feature>
<comment type="similarity">
    <text evidence="3">Belongs to the peptidase M50B family.</text>
</comment>
<comment type="subcellular location">
    <subcellularLocation>
        <location evidence="2">Membrane</location>
        <topology evidence="2">Multi-pass membrane protein</topology>
    </subcellularLocation>
</comment>
<dbReference type="InterPro" id="IPR008915">
    <property type="entry name" value="Peptidase_M50"/>
</dbReference>